<reference evidence="3 4" key="1">
    <citation type="journal article" date="2015" name="Sci. Rep.">
        <title>Genome of the facultative scuticociliatosis pathogen Pseudocohnilembus persalinus provides insight into its virulence through horizontal gene transfer.</title>
        <authorList>
            <person name="Xiong J."/>
            <person name="Wang G."/>
            <person name="Cheng J."/>
            <person name="Tian M."/>
            <person name="Pan X."/>
            <person name="Warren A."/>
            <person name="Jiang C."/>
            <person name="Yuan D."/>
            <person name="Miao W."/>
        </authorList>
    </citation>
    <scope>NUCLEOTIDE SEQUENCE [LARGE SCALE GENOMIC DNA]</scope>
    <source>
        <strain evidence="3">36N120E</strain>
    </source>
</reference>
<feature type="region of interest" description="Disordered" evidence="1">
    <location>
        <begin position="577"/>
        <end position="652"/>
    </location>
</feature>
<feature type="compositionally biased region" description="Low complexity" evidence="1">
    <location>
        <begin position="630"/>
        <end position="652"/>
    </location>
</feature>
<dbReference type="GO" id="GO:0042147">
    <property type="term" value="P:retrograde transport, endosome to Golgi"/>
    <property type="evidence" value="ECO:0007669"/>
    <property type="project" value="InterPro"/>
</dbReference>
<dbReference type="OrthoDB" id="290141at2759"/>
<dbReference type="EMBL" id="LDAU01000025">
    <property type="protein sequence ID" value="KRX10617.1"/>
    <property type="molecule type" value="Genomic_DNA"/>
</dbReference>
<protein>
    <submittedName>
        <fullName evidence="3">Rab-GTPase-TBC domain</fullName>
    </submittedName>
</protein>
<feature type="domain" description="Rab-GAP TBC" evidence="2">
    <location>
        <begin position="1"/>
        <end position="164"/>
    </location>
</feature>
<gene>
    <name evidence="3" type="ORF">PPERSA_05437</name>
</gene>
<dbReference type="GO" id="GO:0099041">
    <property type="term" value="P:vesicle tethering to Golgi"/>
    <property type="evidence" value="ECO:0007669"/>
    <property type="project" value="TreeGrafter"/>
</dbReference>
<dbReference type="Proteomes" id="UP000054937">
    <property type="component" value="Unassembled WGS sequence"/>
</dbReference>
<evidence type="ECO:0000259" key="2">
    <source>
        <dbReference type="PROSITE" id="PS50086"/>
    </source>
</evidence>
<keyword evidence="4" id="KW-1185">Reference proteome</keyword>
<evidence type="ECO:0000256" key="1">
    <source>
        <dbReference type="SAM" id="MobiDB-lite"/>
    </source>
</evidence>
<sequence length="853" mass="100540">MNDKDIRSVELNLPNQKVVKADALRTRGNIYDDQLRQNLELLLTYYCKKNSIDYKQGLNELAAPFVYFSKIDLGLDTIYNYFNTFMNRFIPNLHRDNSDFSSLQCHFQILNLLFKYHDPQLFEYLLANDITTDIYAVSWFMTLFANKLSIDLLYLFWEVYIIQDDQYLVFFIALGLLISRRDKILQGDPLFLPQVMSSITIDSFDDFKKIFKIAIEKKFETPVSFFTKIESMNLFSKDTRHLKHEIPLLEKMTTIPVYPMEILNQIYPDHIKCANLFCQKNINLLANIPGKSLLKQLKKLVQMAQKIKEVKSLQLNQIQFVKLDLRENMQGTGTLAQSSNIGVSQYSEKLSVQILQDYNYCNGKMHICFIVNEFNQDIFSLEQIKQQKMQNQQSINKQQNRKRSENSDYSDDYDYDDEDEEDIANEQNIVKMLAEDFQKSNFQKISILEGGFKECHDFLLSLNIQMTGHIKSKCQICNSVGKEEKTNSLFDFFANVFTFKENKQQGQLVKKSDIQRPSFKPGANKLQYYCDNNNKNQNYNSNNSESTQLNSINEQVSNINLYNQSSIKKNDISQNIHQINNSNGSKNQQIRNQLSPPLQPKSTQFNKQQQQQENKNVQQQQENLNISPFNQQKHQSVQQQNQQQPTLTQQVQQSNFSVKNYGFMKQLNSIDSKQNINNNNNLRDSNRNSNNDVNNNHQRQSSKHKNPQQNSVMQFGKQDNTSNFKINSPDKYWSNQLQKQRSPEKSDRIQVIANENNRNNDFRNYGEQQFVNQNQKQYMKYRKRGIMKSYRFSKEDFCHFFNCLIGRQFQYYTCNQQKDKIAQQYQDQNMPFRIQQKCKNYKRIVIVSQGKFD</sequence>
<dbReference type="AlphaFoldDB" id="A0A0V0R7Z8"/>
<dbReference type="InterPro" id="IPR035969">
    <property type="entry name" value="Rab-GAP_TBC_sf"/>
</dbReference>
<feature type="compositionally biased region" description="Polar residues" evidence="1">
    <location>
        <begin position="707"/>
        <end position="726"/>
    </location>
</feature>
<evidence type="ECO:0000313" key="3">
    <source>
        <dbReference type="EMBL" id="KRX10617.1"/>
    </source>
</evidence>
<accession>A0A0V0R7Z8</accession>
<dbReference type="GO" id="GO:0005802">
    <property type="term" value="C:trans-Golgi network"/>
    <property type="evidence" value="ECO:0007669"/>
    <property type="project" value="TreeGrafter"/>
</dbReference>
<dbReference type="Gene3D" id="1.10.472.80">
    <property type="entry name" value="Ypt/Rab-GAP domain of gyp1p, domain 3"/>
    <property type="match status" value="1"/>
</dbReference>
<dbReference type="InterPro" id="IPR039755">
    <property type="entry name" value="TBC1D23"/>
</dbReference>
<proteinExistence type="predicted"/>
<feature type="compositionally biased region" description="Acidic residues" evidence="1">
    <location>
        <begin position="408"/>
        <end position="417"/>
    </location>
</feature>
<feature type="region of interest" description="Disordered" evidence="1">
    <location>
        <begin position="673"/>
        <end position="747"/>
    </location>
</feature>
<dbReference type="GO" id="GO:0005829">
    <property type="term" value="C:cytosol"/>
    <property type="evidence" value="ECO:0007669"/>
    <property type="project" value="GOC"/>
</dbReference>
<feature type="compositionally biased region" description="Polar residues" evidence="1">
    <location>
        <begin position="586"/>
        <end position="603"/>
    </location>
</feature>
<feature type="compositionally biased region" description="Low complexity" evidence="1">
    <location>
        <begin position="673"/>
        <end position="699"/>
    </location>
</feature>
<dbReference type="PANTHER" id="PTHR13297:SF5">
    <property type="entry name" value="TBC1 DOMAIN FAMILY MEMBER 23"/>
    <property type="match status" value="1"/>
</dbReference>
<organism evidence="3 4">
    <name type="scientific">Pseudocohnilembus persalinus</name>
    <name type="common">Ciliate</name>
    <dbReference type="NCBI Taxonomy" id="266149"/>
    <lineage>
        <taxon>Eukaryota</taxon>
        <taxon>Sar</taxon>
        <taxon>Alveolata</taxon>
        <taxon>Ciliophora</taxon>
        <taxon>Intramacronucleata</taxon>
        <taxon>Oligohymenophorea</taxon>
        <taxon>Scuticociliatia</taxon>
        <taxon>Philasterida</taxon>
        <taxon>Pseudocohnilembidae</taxon>
        <taxon>Pseudocohnilembus</taxon>
    </lineage>
</organism>
<dbReference type="SMART" id="SM00164">
    <property type="entry name" value="TBC"/>
    <property type="match status" value="1"/>
</dbReference>
<comment type="caution">
    <text evidence="3">The sequence shown here is derived from an EMBL/GenBank/DDBJ whole genome shotgun (WGS) entry which is preliminary data.</text>
</comment>
<dbReference type="PROSITE" id="PS50086">
    <property type="entry name" value="TBC_RABGAP"/>
    <property type="match status" value="1"/>
</dbReference>
<dbReference type="PANTHER" id="PTHR13297">
    <property type="entry name" value="TBC1 DOMAIN FAMILY MEMBER 23-RELATED"/>
    <property type="match status" value="1"/>
</dbReference>
<evidence type="ECO:0000313" key="4">
    <source>
        <dbReference type="Proteomes" id="UP000054937"/>
    </source>
</evidence>
<dbReference type="InterPro" id="IPR000195">
    <property type="entry name" value="Rab-GAP-TBC_dom"/>
</dbReference>
<dbReference type="SUPFAM" id="SSF47923">
    <property type="entry name" value="Ypt/Rab-GAP domain of gyp1p"/>
    <property type="match status" value="2"/>
</dbReference>
<name>A0A0V0R7Z8_PSEPJ</name>
<feature type="region of interest" description="Disordered" evidence="1">
    <location>
        <begin position="390"/>
        <end position="417"/>
    </location>
</feature>
<dbReference type="Pfam" id="PF00566">
    <property type="entry name" value="RabGAP-TBC"/>
    <property type="match status" value="1"/>
</dbReference>
<dbReference type="InParanoid" id="A0A0V0R7Z8"/>
<feature type="compositionally biased region" description="Low complexity" evidence="1">
    <location>
        <begin position="604"/>
        <end position="623"/>
    </location>
</feature>